<dbReference type="InterPro" id="IPR016024">
    <property type="entry name" value="ARM-type_fold"/>
</dbReference>
<dbReference type="InterPro" id="IPR054611">
    <property type="entry name" value="NCAB"/>
</dbReference>
<dbReference type="AlphaFoldDB" id="B5VX39"/>
<dbReference type="PANTHER" id="PTHR12697">
    <property type="entry name" value="PBS LYASE HEAT-LIKE PROTEIN"/>
    <property type="match status" value="1"/>
</dbReference>
<evidence type="ECO:0000259" key="4">
    <source>
        <dbReference type="Pfam" id="PF22730"/>
    </source>
</evidence>
<feature type="domain" description="NACHT C-terminal Alpha/Beta" evidence="3">
    <location>
        <begin position="956"/>
        <end position="1090"/>
    </location>
</feature>
<dbReference type="EMBL" id="ABYK01000006">
    <property type="protein sequence ID" value="EDZ96044.1"/>
    <property type="molecule type" value="Genomic_DNA"/>
</dbReference>
<dbReference type="InterPro" id="IPR054570">
    <property type="entry name" value="NCC-H_dom"/>
</dbReference>
<dbReference type="PANTHER" id="PTHR12697:SF5">
    <property type="entry name" value="DEOXYHYPUSINE HYDROXYLASE"/>
    <property type="match status" value="1"/>
</dbReference>
<gene>
    <name evidence="5" type="ORF">AmaxDRAFT_1081</name>
</gene>
<dbReference type="Gene3D" id="1.25.10.10">
    <property type="entry name" value="Leucine-rich Repeat Variant"/>
    <property type="match status" value="5"/>
</dbReference>
<feature type="domain" description="NACHT C-terminal Cysteine and Histidine-containing" evidence="4">
    <location>
        <begin position="901"/>
        <end position="929"/>
    </location>
</feature>
<proteinExistence type="predicted"/>
<dbReference type="InterPro" id="IPR011989">
    <property type="entry name" value="ARM-like"/>
</dbReference>
<dbReference type="InterPro" id="IPR004155">
    <property type="entry name" value="PBS_lyase_HEAT"/>
</dbReference>
<dbReference type="SUPFAM" id="SSF48371">
    <property type="entry name" value="ARM repeat"/>
    <property type="match status" value="2"/>
</dbReference>
<evidence type="ECO:0000313" key="5">
    <source>
        <dbReference type="EMBL" id="EDZ96044.1"/>
    </source>
</evidence>
<evidence type="ECO:0000256" key="1">
    <source>
        <dbReference type="ARBA" id="ARBA00022549"/>
    </source>
</evidence>
<evidence type="ECO:0000256" key="2">
    <source>
        <dbReference type="ARBA" id="ARBA00022738"/>
    </source>
</evidence>
<dbReference type="GO" id="GO:0016491">
    <property type="term" value="F:oxidoreductase activity"/>
    <property type="evidence" value="ECO:0007669"/>
    <property type="project" value="TreeGrafter"/>
</dbReference>
<evidence type="ECO:0000313" key="6">
    <source>
        <dbReference type="Proteomes" id="UP000004061"/>
    </source>
</evidence>
<reference evidence="5 6" key="1">
    <citation type="journal article" date="2011" name="Appl. Environ. Microbiol.">
        <title>Contribution of a Sodium Ion Gradient to Energy Conservation during Fermentation in the Cyanobacterium Arthrospira (Spirulina) maxima CS-328.</title>
        <authorList>
            <person name="Carrieri D."/>
            <person name="Ananyev G."/>
            <person name="Lenz O."/>
            <person name="Bryant D.A."/>
            <person name="Dismukes G.C."/>
        </authorList>
    </citation>
    <scope>NUCLEOTIDE SEQUENCE [LARGE SCALE GENOMIC DNA]</scope>
    <source>
        <strain evidence="5 6">CS-328</strain>
    </source>
</reference>
<keyword evidence="1" id="KW-0042">Antenna complex</keyword>
<keyword evidence="2" id="KW-0605">Phycobilisome</keyword>
<protein>
    <submittedName>
        <fullName evidence="5">PBS lyase HEAT domain protein repeat-containing protein</fullName>
    </submittedName>
</protein>
<dbReference type="GO" id="GO:0030089">
    <property type="term" value="C:phycobilisome"/>
    <property type="evidence" value="ECO:0007669"/>
    <property type="project" value="UniProtKB-KW"/>
</dbReference>
<dbReference type="Pfam" id="PF22730">
    <property type="entry name" value="NCC-H"/>
    <property type="match status" value="1"/>
</dbReference>
<organism evidence="5 6">
    <name type="scientific">Limnospira maxima CS-328</name>
    <dbReference type="NCBI Taxonomy" id="513049"/>
    <lineage>
        <taxon>Bacteria</taxon>
        <taxon>Bacillati</taxon>
        <taxon>Cyanobacteriota</taxon>
        <taxon>Cyanophyceae</taxon>
        <taxon>Oscillatoriophycideae</taxon>
        <taxon>Oscillatoriales</taxon>
        <taxon>Sirenicapillariaceae</taxon>
        <taxon>Limnospira</taxon>
    </lineage>
</organism>
<evidence type="ECO:0000259" key="3">
    <source>
        <dbReference type="Pfam" id="PF22724"/>
    </source>
</evidence>
<dbReference type="Proteomes" id="UP000004061">
    <property type="component" value="Unassembled WGS sequence"/>
</dbReference>
<dbReference type="GO" id="GO:0016829">
    <property type="term" value="F:lyase activity"/>
    <property type="evidence" value="ECO:0007669"/>
    <property type="project" value="UniProtKB-KW"/>
</dbReference>
<name>B5VX39_LIMMA</name>
<dbReference type="SMART" id="SM00567">
    <property type="entry name" value="EZ_HEAT"/>
    <property type="match status" value="17"/>
</dbReference>
<accession>B5VX39</accession>
<keyword evidence="6" id="KW-1185">Reference proteome</keyword>
<sequence length="1093" mass="122229">MPDSHQNTMKNLAPTPADALIAALHEPGRENLLDLVQNPLCLTMLCMIWDGSLPDTQAELYQRYLRKIYEWNQNLNDLEKYAEVCGTNTTKLKQNLNRQLGELAKAALNLPRQRFRLSQALVEEHLGEESDQTSWAYLVLRLGWLNRVGRDGRGDSIFAFYHATFQEYFAALAVEDWDYFLPRNHVDSPVAGRRYRIFEKQWKQVILCWLGRKEIQAQKKEEFIRALVEFEDGVRDFYEYKTYLLAAAEINQFKTCSLATDIVRQVVKWGFGYFNTEKQEWQTFLEPIEEAAREVIPQTIRPLAMSALIELIENCPEKDSRMQAAETLGKIDPGNPKAIAVLLEIIRTTENEWARWRVADSLGKIDPGNPDAIAVLLEIIRTTENENTRYQAAFSLGEIDPGNPDAIAGLLEIIRTTEDKLTRWRAAWSLEEIGQGNPDAIAGLLEIIRTTEDEDTRRRAAYSLEEIGVGNPDAIAGLLQVIRTTENEYTRIQAAESLWKIGQGNPDAIAGLLQVIRTTENEYTRIQAAESLWKIGQGNPDAIAGLLQVIRTTENEYTRIQAAESLWKIGQGNPDAIAVLVEIIRTTEDKYTRYQAVESLGKIGQGNPDAIAGLLEIIRTTENEKTRRRAAYSLGKIGQGNPDAIAGLLEIIRTTENENTRWLAAESLGKIDPGNPDAIAGLLEIIRTTEDQDTRGLVAYSLGEIDPGNPDAIAGLLEIIRTTEDQDTRGLVAYSLGEIGQGNPDAIAGLLQVIRTTEDEKTRREAVESLGKIGQGNPDAIAGLLQVIRTTEDKLTRWRAAWSLEEIGQGNPDAIAGLVEIIRTTENESTRSLAVDSLEEIDPGNPEAIAGLLEIIRTTEDEDIRRLAAWSLGKILATPEEYAGVVSALKDCLSDEVYENNFDLFKASYKLICNCAENLPYPEFYQPWHNLPTTPHPEVEDNTPFIQQCNLALVPQILNQAIQTHPVNCQAICIDGSRFSDPSNPALQIYTTLKKAGCPPSPDGKPRTIAELQAYCEDDLSDHPIALILYEEPTDPPPQGFDIAVLNKLARFSHPPMAVIVPQRLPECRLPQFLESDPDLIAHLLQWLQNLAR</sequence>
<keyword evidence="5" id="KW-0456">Lyase</keyword>
<comment type="caution">
    <text evidence="5">The sequence shown here is derived from an EMBL/GenBank/DDBJ whole genome shotgun (WGS) entry which is preliminary data.</text>
</comment>
<dbReference type="Pfam" id="PF13646">
    <property type="entry name" value="HEAT_2"/>
    <property type="match status" value="4"/>
</dbReference>
<dbReference type="Pfam" id="PF22724">
    <property type="entry name" value="NCAB1"/>
    <property type="match status" value="1"/>
</dbReference>